<dbReference type="Proteomes" id="UP001190700">
    <property type="component" value="Unassembled WGS sequence"/>
</dbReference>
<dbReference type="EMBL" id="LGRX02017248">
    <property type="protein sequence ID" value="KAK3260992.1"/>
    <property type="molecule type" value="Genomic_DNA"/>
</dbReference>
<feature type="region of interest" description="Disordered" evidence="1">
    <location>
        <begin position="1"/>
        <end position="41"/>
    </location>
</feature>
<evidence type="ECO:0000313" key="2">
    <source>
        <dbReference type="EMBL" id="KAK3260992.1"/>
    </source>
</evidence>
<protein>
    <submittedName>
        <fullName evidence="2">Uncharacterized protein</fullName>
    </submittedName>
</protein>
<proteinExistence type="predicted"/>
<dbReference type="AlphaFoldDB" id="A0AAE0FJI3"/>
<reference evidence="2 3" key="1">
    <citation type="journal article" date="2015" name="Genome Biol. Evol.">
        <title>Comparative Genomics of a Bacterivorous Green Alga Reveals Evolutionary Causalities and Consequences of Phago-Mixotrophic Mode of Nutrition.</title>
        <authorList>
            <person name="Burns J.A."/>
            <person name="Paasch A."/>
            <person name="Narechania A."/>
            <person name="Kim E."/>
        </authorList>
    </citation>
    <scope>NUCLEOTIDE SEQUENCE [LARGE SCALE GENOMIC DNA]</scope>
    <source>
        <strain evidence="2 3">PLY_AMNH</strain>
    </source>
</reference>
<evidence type="ECO:0000256" key="1">
    <source>
        <dbReference type="SAM" id="MobiDB-lite"/>
    </source>
</evidence>
<sequence length="213" mass="24537">MCWTADGSSGEEKDTEDEDEDDEDDGDDDDEDYDPNGICDQCYDDLRDTDELDTLRTYDYEELFEDNEEVSGKQSQYDYEQVTQICNRVDEIEELFQAAFFPVVIPWMRINIRAENEYRELFFLRDWVEERFFWALEEQVPLYRSGAYGLRARCCSDTNVWLSRGQPGLAGSRCGRAYGLRARGAAVTRMCGSAGVGGVSLRKGLWPAREVLQ</sequence>
<keyword evidence="3" id="KW-1185">Reference proteome</keyword>
<gene>
    <name evidence="2" type="ORF">CYMTET_30080</name>
</gene>
<accession>A0AAE0FJI3</accession>
<comment type="caution">
    <text evidence="2">The sequence shown here is derived from an EMBL/GenBank/DDBJ whole genome shotgun (WGS) entry which is preliminary data.</text>
</comment>
<name>A0AAE0FJI3_9CHLO</name>
<organism evidence="2 3">
    <name type="scientific">Cymbomonas tetramitiformis</name>
    <dbReference type="NCBI Taxonomy" id="36881"/>
    <lineage>
        <taxon>Eukaryota</taxon>
        <taxon>Viridiplantae</taxon>
        <taxon>Chlorophyta</taxon>
        <taxon>Pyramimonadophyceae</taxon>
        <taxon>Pyramimonadales</taxon>
        <taxon>Pyramimonadaceae</taxon>
        <taxon>Cymbomonas</taxon>
    </lineage>
</organism>
<evidence type="ECO:0000313" key="3">
    <source>
        <dbReference type="Proteomes" id="UP001190700"/>
    </source>
</evidence>
<feature type="compositionally biased region" description="Acidic residues" evidence="1">
    <location>
        <begin position="13"/>
        <end position="34"/>
    </location>
</feature>